<dbReference type="EMBL" id="BFEA01000109">
    <property type="protein sequence ID" value="GBG69037.1"/>
    <property type="molecule type" value="Genomic_DNA"/>
</dbReference>
<sequence length="539" mass="61590">MTWVALYQKYGIKAFNGKVSGVYILTSPTCKAQYVGQTKRAANERWKEHLSVCGQARKQTHLYRWWQVFGAESYVLLPIDACSDSELLPLEQLYIRRWSPVLNTTGKQGKGVKTGQRRRGKRERGKGDGLGHASDKVASIVPIRAKIHETGDWSIDVYQLLDSQKAIECRAFSLTFEQGNSWCGGWRAVKAAFGKSKLTIGDQHRELRHCRNYMEEEGIVEVVRLVKWKPKAGPDRKFLCSLYRNHNRMEILRRCDLAVLIRLIKSAGDFQKVASVAFLRRIIVRAIKVNYGWSMNAKLVVRLKFDDRIRLVEVLKLVNDKIEELDIPACLKDVARGMVRIIWVKNPSVVNMLHNKRRYAKAEVLTCTCAGLPYPHVGDHVRFRLHEQEGINPMICHANNVPKLVISDRENLLVQEVAAGFTTWINRGNSEVMVRRSEVWKCMSRNGGEGKNHAAKYLDSKEVEIVKANLEGLVITSLDRNPGETVAMCLKLYFEAMMDTFVLSPGYTIVQEREEDILGKMKSEAKEVGLQQFVRWDKK</sequence>
<accession>A0A388KGA5</accession>
<dbReference type="Pfam" id="PF01541">
    <property type="entry name" value="GIY-YIG"/>
    <property type="match status" value="1"/>
</dbReference>
<comment type="caution">
    <text evidence="3">The sequence shown here is derived from an EMBL/GenBank/DDBJ whole genome shotgun (WGS) entry which is preliminary data.</text>
</comment>
<dbReference type="Proteomes" id="UP000265515">
    <property type="component" value="Unassembled WGS sequence"/>
</dbReference>
<dbReference type="OrthoDB" id="6782675at2759"/>
<dbReference type="SUPFAM" id="SSF82771">
    <property type="entry name" value="GIY-YIG endonuclease"/>
    <property type="match status" value="1"/>
</dbReference>
<organism evidence="3 4">
    <name type="scientific">Chara braunii</name>
    <name type="common">Braun's stonewort</name>
    <dbReference type="NCBI Taxonomy" id="69332"/>
    <lineage>
        <taxon>Eukaryota</taxon>
        <taxon>Viridiplantae</taxon>
        <taxon>Streptophyta</taxon>
        <taxon>Charophyceae</taxon>
        <taxon>Charales</taxon>
        <taxon>Characeae</taxon>
        <taxon>Chara</taxon>
    </lineage>
</organism>
<dbReference type="InterPro" id="IPR000305">
    <property type="entry name" value="GIY-YIG_endonuc"/>
</dbReference>
<name>A0A388KGA5_CHABU</name>
<dbReference type="PROSITE" id="PS50164">
    <property type="entry name" value="GIY_YIG"/>
    <property type="match status" value="1"/>
</dbReference>
<feature type="domain" description="GIY-YIG" evidence="2">
    <location>
        <begin position="18"/>
        <end position="104"/>
    </location>
</feature>
<reference evidence="3 4" key="1">
    <citation type="journal article" date="2018" name="Cell">
        <title>The Chara Genome: Secondary Complexity and Implications for Plant Terrestrialization.</title>
        <authorList>
            <person name="Nishiyama T."/>
            <person name="Sakayama H."/>
            <person name="Vries J.D."/>
            <person name="Buschmann H."/>
            <person name="Saint-Marcoux D."/>
            <person name="Ullrich K.K."/>
            <person name="Haas F.B."/>
            <person name="Vanderstraeten L."/>
            <person name="Becker D."/>
            <person name="Lang D."/>
            <person name="Vosolsobe S."/>
            <person name="Rombauts S."/>
            <person name="Wilhelmsson P.K.I."/>
            <person name="Janitza P."/>
            <person name="Kern R."/>
            <person name="Heyl A."/>
            <person name="Rumpler F."/>
            <person name="Villalobos L.I.A.C."/>
            <person name="Clay J.M."/>
            <person name="Skokan R."/>
            <person name="Toyoda A."/>
            <person name="Suzuki Y."/>
            <person name="Kagoshima H."/>
            <person name="Schijlen E."/>
            <person name="Tajeshwar N."/>
            <person name="Catarino B."/>
            <person name="Hetherington A.J."/>
            <person name="Saltykova A."/>
            <person name="Bonnot C."/>
            <person name="Breuninger H."/>
            <person name="Symeonidi A."/>
            <person name="Radhakrishnan G.V."/>
            <person name="Van Nieuwerburgh F."/>
            <person name="Deforce D."/>
            <person name="Chang C."/>
            <person name="Karol K.G."/>
            <person name="Hedrich R."/>
            <person name="Ulvskov P."/>
            <person name="Glockner G."/>
            <person name="Delwiche C.F."/>
            <person name="Petrasek J."/>
            <person name="Van de Peer Y."/>
            <person name="Friml J."/>
            <person name="Beilby M."/>
            <person name="Dolan L."/>
            <person name="Kohara Y."/>
            <person name="Sugano S."/>
            <person name="Fujiyama A."/>
            <person name="Delaux P.-M."/>
            <person name="Quint M."/>
            <person name="TheiBen G."/>
            <person name="Hagemann M."/>
            <person name="Harholt J."/>
            <person name="Dunand C."/>
            <person name="Zachgo S."/>
            <person name="Langdale J."/>
            <person name="Maumus F."/>
            <person name="Straeten D.V.D."/>
            <person name="Gould S.B."/>
            <person name="Rensing S.A."/>
        </authorList>
    </citation>
    <scope>NUCLEOTIDE SEQUENCE [LARGE SCALE GENOMIC DNA]</scope>
    <source>
        <strain evidence="3 4">S276</strain>
    </source>
</reference>
<evidence type="ECO:0000313" key="3">
    <source>
        <dbReference type="EMBL" id="GBG69037.1"/>
    </source>
</evidence>
<evidence type="ECO:0000259" key="2">
    <source>
        <dbReference type="PROSITE" id="PS50164"/>
    </source>
</evidence>
<protein>
    <recommendedName>
        <fullName evidence="2">GIY-YIG domain-containing protein</fullName>
    </recommendedName>
</protein>
<dbReference type="Gene3D" id="3.40.1440.10">
    <property type="entry name" value="GIY-YIG endonuclease"/>
    <property type="match status" value="1"/>
</dbReference>
<gene>
    <name evidence="3" type="ORF">CBR_g3735</name>
</gene>
<dbReference type="Gramene" id="GBG69037">
    <property type="protein sequence ID" value="GBG69037"/>
    <property type="gene ID" value="CBR_g3735"/>
</dbReference>
<feature type="region of interest" description="Disordered" evidence="1">
    <location>
        <begin position="106"/>
        <end position="131"/>
    </location>
</feature>
<proteinExistence type="predicted"/>
<dbReference type="AlphaFoldDB" id="A0A388KGA5"/>
<evidence type="ECO:0000256" key="1">
    <source>
        <dbReference type="SAM" id="MobiDB-lite"/>
    </source>
</evidence>
<dbReference type="InterPro" id="IPR035901">
    <property type="entry name" value="GIY-YIG_endonuc_sf"/>
</dbReference>
<feature type="compositionally biased region" description="Basic residues" evidence="1">
    <location>
        <begin position="115"/>
        <end position="124"/>
    </location>
</feature>
<keyword evidence="4" id="KW-1185">Reference proteome</keyword>
<evidence type="ECO:0000313" key="4">
    <source>
        <dbReference type="Proteomes" id="UP000265515"/>
    </source>
</evidence>